<evidence type="ECO:0000313" key="5">
    <source>
        <dbReference type="Proteomes" id="UP000198963"/>
    </source>
</evidence>
<feature type="repeat" description="ANK" evidence="3">
    <location>
        <begin position="327"/>
        <end position="359"/>
    </location>
</feature>
<evidence type="ECO:0000256" key="1">
    <source>
        <dbReference type="ARBA" id="ARBA00022737"/>
    </source>
</evidence>
<dbReference type="RefSeq" id="WP_092447404.1">
    <property type="nucleotide sequence ID" value="NZ_JBLXAG010000009.1"/>
</dbReference>
<dbReference type="InterPro" id="IPR002110">
    <property type="entry name" value="Ankyrin_rpt"/>
</dbReference>
<keyword evidence="2 3" id="KW-0040">ANK repeat</keyword>
<gene>
    <name evidence="4" type="ORF">SAMN04489797_2950</name>
</gene>
<reference evidence="4 5" key="1">
    <citation type="submission" date="2016-10" db="EMBL/GenBank/DDBJ databases">
        <authorList>
            <person name="Varghese N."/>
            <person name="Submissions S."/>
        </authorList>
    </citation>
    <scope>NUCLEOTIDE SEQUENCE [LARGE SCALE GENOMIC DNA]</scope>
    <source>
        <strain evidence="4 5">RHA_55</strain>
    </source>
</reference>
<sequence>MKNLKHYLVAITLLIFVQGFAQKNIFLDRKFWDTKPTVETVKQKIKAGNNPSEANGNNFDGVVYATLQDAPLKSIIYLMSQKGNDVNKLTHDGRTYIFWAAYKGNVDLVTYLIKNGAKTDITDDKGNTIINFAAGAGQQNTEVYDVLIKSNPDVLQQTNPNGANALLLAAPNDTDFKLISYFESQGLSIKSTDNEGNGIFNYVATKGQIKMLNSLLEKGLKGTDQAFIMAANGARGTSNGIEVYEYLESVGLNPNVTDTEGVSPLHIVAAKNKDINIVKFFINKGLDVNATDTKGNTAFMNAAANNTLEVVDFLQGFVKTKNITNKKGQSALTLAISNNSADVVAFLIKEGYKTTIIDQKGNNIAYYLVDSYSARNKDEFIKKLEVLEMNNVDVSQVQKNGNTWYHLAVEKNSLDVLKIAEKMNLDINAKNSEGNTALHIAALKAKDDTILKFLLEQGAKKDLVTDFEETAYDLAAENELLKKHNISIKFLK</sequence>
<dbReference type="SMART" id="SM00248">
    <property type="entry name" value="ANK"/>
    <property type="match status" value="8"/>
</dbReference>
<feature type="repeat" description="ANK" evidence="3">
    <location>
        <begin position="400"/>
        <end position="432"/>
    </location>
</feature>
<dbReference type="PROSITE" id="PS50088">
    <property type="entry name" value="ANK_REPEAT"/>
    <property type="match status" value="5"/>
</dbReference>
<keyword evidence="1" id="KW-0677">Repeat</keyword>
<evidence type="ECO:0000256" key="2">
    <source>
        <dbReference type="ARBA" id="ARBA00023043"/>
    </source>
</evidence>
<dbReference type="STRING" id="1249933.SAMN04489797_2950"/>
<dbReference type="PANTHER" id="PTHR24123:SF33">
    <property type="entry name" value="PROTEIN HOS4"/>
    <property type="match status" value="1"/>
</dbReference>
<evidence type="ECO:0000256" key="3">
    <source>
        <dbReference type="PROSITE-ProRule" id="PRU00023"/>
    </source>
</evidence>
<accession>A0A1H1WP58</accession>
<feature type="repeat" description="ANK" evidence="3">
    <location>
        <begin position="433"/>
        <end position="466"/>
    </location>
</feature>
<proteinExistence type="predicted"/>
<feature type="repeat" description="ANK" evidence="3">
    <location>
        <begin position="260"/>
        <end position="293"/>
    </location>
</feature>
<dbReference type="SUPFAM" id="SSF48403">
    <property type="entry name" value="Ankyrin repeat"/>
    <property type="match status" value="1"/>
</dbReference>
<dbReference type="PANTHER" id="PTHR24123">
    <property type="entry name" value="ANKYRIN REPEAT-CONTAINING"/>
    <property type="match status" value="1"/>
</dbReference>
<dbReference type="PROSITE" id="PS50297">
    <property type="entry name" value="ANK_REP_REGION"/>
    <property type="match status" value="3"/>
</dbReference>
<evidence type="ECO:0000313" key="4">
    <source>
        <dbReference type="EMBL" id="SDS99047.1"/>
    </source>
</evidence>
<dbReference type="InterPro" id="IPR036770">
    <property type="entry name" value="Ankyrin_rpt-contain_sf"/>
</dbReference>
<name>A0A1H1WP58_9FLAO</name>
<dbReference type="Proteomes" id="UP000198963">
    <property type="component" value="Chromosome I"/>
</dbReference>
<dbReference type="EMBL" id="LT629774">
    <property type="protein sequence ID" value="SDS99047.1"/>
    <property type="molecule type" value="Genomic_DNA"/>
</dbReference>
<organism evidence="4 5">
    <name type="scientific">Winogradskyella sediminis</name>
    <dbReference type="NCBI Taxonomy" id="1382466"/>
    <lineage>
        <taxon>Bacteria</taxon>
        <taxon>Pseudomonadati</taxon>
        <taxon>Bacteroidota</taxon>
        <taxon>Flavobacteriia</taxon>
        <taxon>Flavobacteriales</taxon>
        <taxon>Flavobacteriaceae</taxon>
        <taxon>Winogradskyella</taxon>
    </lineage>
</organism>
<dbReference type="Pfam" id="PF12796">
    <property type="entry name" value="Ank_2"/>
    <property type="match status" value="3"/>
</dbReference>
<feature type="repeat" description="ANK" evidence="3">
    <location>
        <begin position="92"/>
        <end position="124"/>
    </location>
</feature>
<dbReference type="InterPro" id="IPR051165">
    <property type="entry name" value="Multifunctional_ANK_Repeat"/>
</dbReference>
<protein>
    <submittedName>
        <fullName evidence="4">Ankyrin repeat</fullName>
    </submittedName>
</protein>
<dbReference type="AlphaFoldDB" id="A0A1H1WP58"/>
<dbReference type="Gene3D" id="1.25.40.20">
    <property type="entry name" value="Ankyrin repeat-containing domain"/>
    <property type="match status" value="4"/>
</dbReference>
<keyword evidence="5" id="KW-1185">Reference proteome</keyword>